<feature type="domain" description="Bacterial Ig-like" evidence="1">
    <location>
        <begin position="48"/>
        <end position="155"/>
    </location>
</feature>
<dbReference type="PROSITE" id="PS51257">
    <property type="entry name" value="PROKAR_LIPOPROTEIN"/>
    <property type="match status" value="1"/>
</dbReference>
<name>A0ABV6KJZ5_9BACI</name>
<dbReference type="Pfam" id="PF20251">
    <property type="entry name" value="Big_14"/>
    <property type="match status" value="1"/>
</dbReference>
<accession>A0ABV6KJZ5</accession>
<evidence type="ECO:0000259" key="1">
    <source>
        <dbReference type="Pfam" id="PF20251"/>
    </source>
</evidence>
<sequence>MKSKFRLTSLCIFTLIMIGCQSQTMELIELSNYEKNLPSFIENEDLVLEMKSAKETYPPTVDEISFKLSNFGPHDVGFVEYYQLEKRINESWYKVPFSEDASSIYIEIDNMLKEKTASEITLKVEDLEYQLTEGEYRMIKEFWSDGNEAILASEFRIVS</sequence>
<keyword evidence="3" id="KW-1185">Reference proteome</keyword>
<dbReference type="EMBL" id="JBHLUX010000039">
    <property type="protein sequence ID" value="MFC0472156.1"/>
    <property type="molecule type" value="Genomic_DNA"/>
</dbReference>
<dbReference type="InterPro" id="IPR046878">
    <property type="entry name" value="Big_14"/>
</dbReference>
<reference evidence="2 3" key="1">
    <citation type="submission" date="2024-09" db="EMBL/GenBank/DDBJ databases">
        <authorList>
            <person name="Sun Q."/>
            <person name="Mori K."/>
        </authorList>
    </citation>
    <scope>NUCLEOTIDE SEQUENCE [LARGE SCALE GENOMIC DNA]</scope>
    <source>
        <strain evidence="2 3">NCAIM B.02610</strain>
    </source>
</reference>
<dbReference type="RefSeq" id="WP_335963920.1">
    <property type="nucleotide sequence ID" value="NZ_JAXBLX010000068.1"/>
</dbReference>
<dbReference type="Proteomes" id="UP001589838">
    <property type="component" value="Unassembled WGS sequence"/>
</dbReference>
<comment type="caution">
    <text evidence="2">The sequence shown here is derived from an EMBL/GenBank/DDBJ whole genome shotgun (WGS) entry which is preliminary data.</text>
</comment>
<proteinExistence type="predicted"/>
<protein>
    <submittedName>
        <fullName evidence="2">Immunoglobulin-like domain-containing protein</fullName>
    </submittedName>
</protein>
<evidence type="ECO:0000313" key="2">
    <source>
        <dbReference type="EMBL" id="MFC0472156.1"/>
    </source>
</evidence>
<gene>
    <name evidence="2" type="ORF">ACFFHM_17015</name>
</gene>
<organism evidence="2 3">
    <name type="scientific">Halalkalibacter kiskunsagensis</name>
    <dbReference type="NCBI Taxonomy" id="1548599"/>
    <lineage>
        <taxon>Bacteria</taxon>
        <taxon>Bacillati</taxon>
        <taxon>Bacillota</taxon>
        <taxon>Bacilli</taxon>
        <taxon>Bacillales</taxon>
        <taxon>Bacillaceae</taxon>
        <taxon>Halalkalibacter</taxon>
    </lineage>
</organism>
<evidence type="ECO:0000313" key="3">
    <source>
        <dbReference type="Proteomes" id="UP001589838"/>
    </source>
</evidence>